<evidence type="ECO:0000259" key="10">
    <source>
        <dbReference type="Pfam" id="PF25812"/>
    </source>
</evidence>
<dbReference type="GO" id="GO:0003689">
    <property type="term" value="F:DNA clamp loader activity"/>
    <property type="evidence" value="ECO:0007669"/>
    <property type="project" value="TreeGrafter"/>
</dbReference>
<gene>
    <name evidence="11" type="primary">rad17</name>
    <name evidence="11" type="ORF">LTR25_001061</name>
</gene>
<feature type="domain" description="Checkpoint protein RAD24-like helical bundle" evidence="10">
    <location>
        <begin position="751"/>
        <end position="891"/>
    </location>
</feature>
<keyword evidence="6" id="KW-0539">Nucleus</keyword>
<dbReference type="GO" id="GO:0006281">
    <property type="term" value="P:DNA repair"/>
    <property type="evidence" value="ECO:0007669"/>
    <property type="project" value="InterPro"/>
</dbReference>
<dbReference type="InterPro" id="IPR004582">
    <property type="entry name" value="Checkpoint_prot_Rad17_Rad24"/>
</dbReference>
<keyword evidence="9" id="KW-0472">Membrane</keyword>
<feature type="compositionally biased region" description="Basic and acidic residues" evidence="8">
    <location>
        <begin position="313"/>
        <end position="331"/>
    </location>
</feature>
<dbReference type="GO" id="GO:0005634">
    <property type="term" value="C:nucleus"/>
    <property type="evidence" value="ECO:0007669"/>
    <property type="project" value="UniProtKB-SubCell"/>
</dbReference>
<dbReference type="PANTHER" id="PTHR12172:SF0">
    <property type="entry name" value="CELL CYCLE CHECKPOINT PROTEIN RAD17"/>
    <property type="match status" value="1"/>
</dbReference>
<keyword evidence="5" id="KW-0067">ATP-binding</keyword>
<keyword evidence="9" id="KW-0812">Transmembrane</keyword>
<dbReference type="GO" id="GO:0033314">
    <property type="term" value="P:mitotic DNA replication checkpoint signaling"/>
    <property type="evidence" value="ECO:0007669"/>
    <property type="project" value="TreeGrafter"/>
</dbReference>
<comment type="similarity">
    <text evidence="2">Belongs to the rad17/RAD24 family.</text>
</comment>
<evidence type="ECO:0000256" key="9">
    <source>
        <dbReference type="SAM" id="Phobius"/>
    </source>
</evidence>
<proteinExistence type="inferred from homology"/>
<evidence type="ECO:0000256" key="1">
    <source>
        <dbReference type="ARBA" id="ARBA00004123"/>
    </source>
</evidence>
<comment type="subcellular location">
    <subcellularLocation>
        <location evidence="1">Nucleus</location>
    </subcellularLocation>
</comment>
<feature type="region of interest" description="Disordered" evidence="8">
    <location>
        <begin position="168"/>
        <end position="189"/>
    </location>
</feature>
<comment type="caution">
    <text evidence="11">The sequence shown here is derived from an EMBL/GenBank/DDBJ whole genome shotgun (WGS) entry which is preliminary data.</text>
</comment>
<feature type="compositionally biased region" description="Polar residues" evidence="8">
    <location>
        <begin position="407"/>
        <end position="417"/>
    </location>
</feature>
<keyword evidence="7" id="KW-0131">Cell cycle</keyword>
<feature type="region of interest" description="Disordered" evidence="8">
    <location>
        <begin position="1070"/>
        <end position="1090"/>
    </location>
</feature>
<feature type="region of interest" description="Disordered" evidence="8">
    <location>
        <begin position="237"/>
        <end position="344"/>
    </location>
</feature>
<dbReference type="Pfam" id="PF03215">
    <property type="entry name" value="Rad17"/>
    <property type="match status" value="1"/>
</dbReference>
<dbReference type="PANTHER" id="PTHR12172">
    <property type="entry name" value="CELL CYCLE CHECKPOINT PROTEIN RAD17"/>
    <property type="match status" value="1"/>
</dbReference>
<feature type="transmembrane region" description="Helical" evidence="9">
    <location>
        <begin position="74"/>
        <end position="97"/>
    </location>
</feature>
<dbReference type="Gene3D" id="3.40.50.300">
    <property type="entry name" value="P-loop containing nucleotide triphosphate hydrolases"/>
    <property type="match status" value="1"/>
</dbReference>
<keyword evidence="4" id="KW-0227">DNA damage</keyword>
<dbReference type="Pfam" id="PF25812">
    <property type="entry name" value="RAD24_helical"/>
    <property type="match status" value="1"/>
</dbReference>
<dbReference type="Proteomes" id="UP001345827">
    <property type="component" value="Unassembled WGS sequence"/>
</dbReference>
<feature type="region of interest" description="Disordered" evidence="8">
    <location>
        <begin position="990"/>
        <end position="1016"/>
    </location>
</feature>
<feature type="transmembrane region" description="Helical" evidence="9">
    <location>
        <begin position="6"/>
        <end position="25"/>
    </location>
</feature>
<dbReference type="GO" id="GO:0003682">
    <property type="term" value="F:chromatin binding"/>
    <property type="evidence" value="ECO:0007669"/>
    <property type="project" value="TreeGrafter"/>
</dbReference>
<sequence>MWFNLLLVATAVLLAYGASLGYFLLDARLQERFVPAALTRGSLSAKRWSIRFNWGDYWHCWAWAISVEWRIGSVMLLAMMSFPLAVGFLVYHVYLIWAGMTTNESAKWSDWKEDILDGVVYRARVAELRETYPRLPVDVEPREEEVMWPRAARARWWLVRMNDGRQPTVKEKVDESRGGAGADEGVDYNEVPDERWERVHSLGEVENVYDLGFWGNLRDGMLNRGSVPLITHTSGCLQMAPRPAKRQRRSTIVLSDDSDEDNERPSSEARKSSLQREITLDGRTSQAVSPVKSAKGRAAVRKQPAPKPSPKSSPEKIRKNTRSQHEPDKTKSLHSFFNKATDEERWRKKSVTPDLDIQNGELGDAIEDDELSDETLQELGLKTDTASVVLDKRKPVVTAINGLKSTSDGGGLPSSQRFVRPTLPRPTLSNRNLPSDTEHSLTVEGHRPWADRYGPSNLEELVVHKRKVGDVQNWLQGKIAGRNGQKLLVLKGPAGSGKTTTLSLLAQAMGLQLVHWHNPAVSEAGANNSTALQFEEFLNRGGQFGSLAFDRDSMTSDTSKTDSAHRVLVIEEFPATMTRLHSFRSAVLQYLARSRAASTITLRGQQSPSDNPPPVVLIISETLLSSSTALTDSFTAHRLLGPEILNHPYVTVMEFNPVAPTFVTKALDLVMKKEARDSRRRRMPGPAVIQRLADMGDVRSAVNSLEFLCLRGGDGSEWSGTVAAKAKKSSKDTVPLTEMERNSLQLVSQRETTLDMFHAAGKIVYNKREDPRVLDTRGEPPPKPPDHLRHIYPSKVSQIDIEALLNETGTDIQTFISTLHENYILSCNGETFEESFDGCSDILSISDILNPDSGPRRRANPSHYATMIQANLQAGSSDTLRQDEISFQVATRGLLFNLPYPVNRATPPGAKKSDTFKMFYPASLRLWKPTEELDSLIEMFVYGEGMGKLDAAAAGSNTLSNIPGINEGGVATWRTRTFAAAASSPEAWKGELGADFGHNQEQDDDDDDESVALPPRPLRHAKDTLTLEILPYMTQIFGARKRDTSIIERITKFRPAAAFQSAAAVATGSGAFDDDGDESTAGAGAGENTARARARARAGVFARTPVGGAGANGPPAVVSGVPRGIVGSGLGASTLSGSTSTITGSYDAQSASAVDAASMEKLYISDDDIEDD</sequence>
<reference evidence="11 12" key="1">
    <citation type="submission" date="2023-06" db="EMBL/GenBank/DDBJ databases">
        <title>Black Yeasts Isolated from many extreme environments.</title>
        <authorList>
            <person name="Coleine C."/>
            <person name="Stajich J.E."/>
            <person name="Selbmann L."/>
        </authorList>
    </citation>
    <scope>NUCLEOTIDE SEQUENCE [LARGE SCALE GENOMIC DNA]</scope>
    <source>
        <strain evidence="11 12">CCFEE 5887</strain>
    </source>
</reference>
<evidence type="ECO:0000313" key="11">
    <source>
        <dbReference type="EMBL" id="KAK5543447.1"/>
    </source>
</evidence>
<protein>
    <submittedName>
        <fullName evidence="11">RFC checkpoint protein Rad17</fullName>
    </submittedName>
</protein>
<evidence type="ECO:0000256" key="4">
    <source>
        <dbReference type="ARBA" id="ARBA00022763"/>
    </source>
</evidence>
<feature type="compositionally biased region" description="Basic and acidic residues" evidence="8">
    <location>
        <begin position="168"/>
        <end position="177"/>
    </location>
</feature>
<evidence type="ECO:0000256" key="6">
    <source>
        <dbReference type="ARBA" id="ARBA00023242"/>
    </source>
</evidence>
<dbReference type="GO" id="GO:0005524">
    <property type="term" value="F:ATP binding"/>
    <property type="evidence" value="ECO:0007669"/>
    <property type="project" value="UniProtKB-KW"/>
</dbReference>
<evidence type="ECO:0000256" key="2">
    <source>
        <dbReference type="ARBA" id="ARBA00006168"/>
    </source>
</evidence>
<dbReference type="InterPro" id="IPR057927">
    <property type="entry name" value="RAD24-like_helical"/>
</dbReference>
<organism evidence="11 12">
    <name type="scientific">Vermiconidia calcicola</name>
    <dbReference type="NCBI Taxonomy" id="1690605"/>
    <lineage>
        <taxon>Eukaryota</taxon>
        <taxon>Fungi</taxon>
        <taxon>Dikarya</taxon>
        <taxon>Ascomycota</taxon>
        <taxon>Pezizomycotina</taxon>
        <taxon>Dothideomycetes</taxon>
        <taxon>Dothideomycetidae</taxon>
        <taxon>Mycosphaerellales</taxon>
        <taxon>Extremaceae</taxon>
        <taxon>Vermiconidia</taxon>
    </lineage>
</organism>
<dbReference type="SUPFAM" id="SSF52540">
    <property type="entry name" value="P-loop containing nucleoside triphosphate hydrolases"/>
    <property type="match status" value="1"/>
</dbReference>
<evidence type="ECO:0000256" key="7">
    <source>
        <dbReference type="ARBA" id="ARBA00023306"/>
    </source>
</evidence>
<dbReference type="GO" id="GO:0000077">
    <property type="term" value="P:DNA damage checkpoint signaling"/>
    <property type="evidence" value="ECO:0007669"/>
    <property type="project" value="TreeGrafter"/>
</dbReference>
<keyword evidence="12" id="KW-1185">Reference proteome</keyword>
<evidence type="ECO:0000313" key="12">
    <source>
        <dbReference type="Proteomes" id="UP001345827"/>
    </source>
</evidence>
<keyword evidence="9" id="KW-1133">Transmembrane helix</keyword>
<name>A0AAV9QJP7_9PEZI</name>
<evidence type="ECO:0000256" key="5">
    <source>
        <dbReference type="ARBA" id="ARBA00022840"/>
    </source>
</evidence>
<evidence type="ECO:0000256" key="3">
    <source>
        <dbReference type="ARBA" id="ARBA00022741"/>
    </source>
</evidence>
<keyword evidence="3" id="KW-0547">Nucleotide-binding</keyword>
<feature type="region of interest" description="Disordered" evidence="8">
    <location>
        <begin position="407"/>
        <end position="442"/>
    </location>
</feature>
<dbReference type="AlphaFoldDB" id="A0AAV9QJP7"/>
<evidence type="ECO:0000256" key="8">
    <source>
        <dbReference type="SAM" id="MobiDB-lite"/>
    </source>
</evidence>
<dbReference type="InterPro" id="IPR027417">
    <property type="entry name" value="P-loop_NTPase"/>
</dbReference>
<dbReference type="EMBL" id="JAXLQG010000002">
    <property type="protein sequence ID" value="KAK5543447.1"/>
    <property type="molecule type" value="Genomic_DNA"/>
</dbReference>
<accession>A0AAV9QJP7</accession>